<proteinExistence type="predicted"/>
<dbReference type="Proteomes" id="UP001367508">
    <property type="component" value="Unassembled WGS sequence"/>
</dbReference>
<dbReference type="AlphaFoldDB" id="A0AAN9MUA3"/>
<sequence length="141" mass="16042">MRSSDYGSIPFLSWQVSILIRIEGQHSISASDLSNSKVDYQNTDKVFHYISMVSNGKSWLCHRFGAYDNVSRLHALLPLLINKLQAYYQDQDYTMRLKIPVQLICKPGPMGQDQPLTFEPVNNRISQKSIDSGIQSMSQNS</sequence>
<keyword evidence="2" id="KW-1185">Reference proteome</keyword>
<evidence type="ECO:0000313" key="1">
    <source>
        <dbReference type="EMBL" id="KAK7361079.1"/>
    </source>
</evidence>
<gene>
    <name evidence="1" type="ORF">VNO77_03110</name>
</gene>
<organism evidence="1 2">
    <name type="scientific">Canavalia gladiata</name>
    <name type="common">Sword bean</name>
    <name type="synonym">Dolichos gladiatus</name>
    <dbReference type="NCBI Taxonomy" id="3824"/>
    <lineage>
        <taxon>Eukaryota</taxon>
        <taxon>Viridiplantae</taxon>
        <taxon>Streptophyta</taxon>
        <taxon>Embryophyta</taxon>
        <taxon>Tracheophyta</taxon>
        <taxon>Spermatophyta</taxon>
        <taxon>Magnoliopsida</taxon>
        <taxon>eudicotyledons</taxon>
        <taxon>Gunneridae</taxon>
        <taxon>Pentapetalae</taxon>
        <taxon>rosids</taxon>
        <taxon>fabids</taxon>
        <taxon>Fabales</taxon>
        <taxon>Fabaceae</taxon>
        <taxon>Papilionoideae</taxon>
        <taxon>50 kb inversion clade</taxon>
        <taxon>NPAAA clade</taxon>
        <taxon>indigoferoid/millettioid clade</taxon>
        <taxon>Phaseoleae</taxon>
        <taxon>Canavalia</taxon>
    </lineage>
</organism>
<accession>A0AAN9MUA3</accession>
<reference evidence="1 2" key="1">
    <citation type="submission" date="2024-01" db="EMBL/GenBank/DDBJ databases">
        <title>The genomes of 5 underutilized Papilionoideae crops provide insights into root nodulation and disease resistanc.</title>
        <authorList>
            <person name="Jiang F."/>
        </authorList>
    </citation>
    <scope>NUCLEOTIDE SEQUENCE [LARGE SCALE GENOMIC DNA]</scope>
    <source>
        <strain evidence="1">LVBAO_FW01</strain>
        <tissue evidence="1">Leaves</tissue>
    </source>
</reference>
<protein>
    <submittedName>
        <fullName evidence="1">Uncharacterized protein</fullName>
    </submittedName>
</protein>
<evidence type="ECO:0000313" key="2">
    <source>
        <dbReference type="Proteomes" id="UP001367508"/>
    </source>
</evidence>
<name>A0AAN9MUA3_CANGL</name>
<comment type="caution">
    <text evidence="1">The sequence shown here is derived from an EMBL/GenBank/DDBJ whole genome shotgun (WGS) entry which is preliminary data.</text>
</comment>
<dbReference type="EMBL" id="JAYMYQ010000001">
    <property type="protein sequence ID" value="KAK7361079.1"/>
    <property type="molecule type" value="Genomic_DNA"/>
</dbReference>